<name>A0A7R8U9H6_HERIL</name>
<dbReference type="Pfam" id="PF25597">
    <property type="entry name" value="SH3_retrovirus"/>
    <property type="match status" value="1"/>
</dbReference>
<dbReference type="Pfam" id="PF22936">
    <property type="entry name" value="Pol_BBD"/>
    <property type="match status" value="1"/>
</dbReference>
<dbReference type="InterPro" id="IPR057670">
    <property type="entry name" value="SH3_retrovirus"/>
</dbReference>
<dbReference type="InterPro" id="IPR054722">
    <property type="entry name" value="PolX-like_BBD"/>
</dbReference>
<protein>
    <recommendedName>
        <fullName evidence="6">Retrovirus-related Pol polyprotein from transposon TNT 1-94</fullName>
    </recommendedName>
</protein>
<organism evidence="4 5">
    <name type="scientific">Hermetia illucens</name>
    <name type="common">Black soldier fly</name>
    <dbReference type="NCBI Taxonomy" id="343691"/>
    <lineage>
        <taxon>Eukaryota</taxon>
        <taxon>Metazoa</taxon>
        <taxon>Ecdysozoa</taxon>
        <taxon>Arthropoda</taxon>
        <taxon>Hexapoda</taxon>
        <taxon>Insecta</taxon>
        <taxon>Pterygota</taxon>
        <taxon>Neoptera</taxon>
        <taxon>Endopterygota</taxon>
        <taxon>Diptera</taxon>
        <taxon>Brachycera</taxon>
        <taxon>Stratiomyomorpha</taxon>
        <taxon>Stratiomyidae</taxon>
        <taxon>Hermetiinae</taxon>
        <taxon>Hermetia</taxon>
    </lineage>
</organism>
<evidence type="ECO:0000313" key="4">
    <source>
        <dbReference type="EMBL" id="CAD7076649.1"/>
    </source>
</evidence>
<evidence type="ECO:0000259" key="2">
    <source>
        <dbReference type="Pfam" id="PF22936"/>
    </source>
</evidence>
<evidence type="ECO:0000313" key="5">
    <source>
        <dbReference type="Proteomes" id="UP000594454"/>
    </source>
</evidence>
<evidence type="ECO:0000256" key="1">
    <source>
        <dbReference type="SAM" id="MobiDB-lite"/>
    </source>
</evidence>
<feature type="domain" description="Retrovirus-related Pol polyprotein from transposon TNT 1-94-like beta-barrel" evidence="2">
    <location>
        <begin position="91"/>
        <end position="174"/>
    </location>
</feature>
<dbReference type="AlphaFoldDB" id="A0A7R8U9H6"/>
<feature type="domain" description="Retroviral polymerase SH3-like" evidence="3">
    <location>
        <begin position="258"/>
        <end position="315"/>
    </location>
</feature>
<feature type="compositionally biased region" description="Polar residues" evidence="1">
    <location>
        <begin position="344"/>
        <end position="354"/>
    </location>
</feature>
<dbReference type="EMBL" id="LR899009">
    <property type="protein sequence ID" value="CAD7076649.1"/>
    <property type="molecule type" value="Genomic_DNA"/>
</dbReference>
<gene>
    <name evidence="4" type="ORF">HERILL_LOCUS49</name>
</gene>
<feature type="region of interest" description="Disordered" evidence="1">
    <location>
        <begin position="337"/>
        <end position="400"/>
    </location>
</feature>
<evidence type="ECO:0008006" key="6">
    <source>
        <dbReference type="Google" id="ProtNLM"/>
    </source>
</evidence>
<proteinExistence type="predicted"/>
<keyword evidence="5" id="KW-1185">Reference proteome</keyword>
<dbReference type="InParanoid" id="A0A7R8U9H6"/>
<feature type="compositionally biased region" description="Basic and acidic residues" evidence="1">
    <location>
        <begin position="358"/>
        <end position="368"/>
    </location>
</feature>
<sequence length="520" mass="58306">MAIEHSGITITTDAIKTKLIDINDQSEISSGTQQSAFASKDLAARKSQKTIKWYKYHKTGHYKNQCDLQKKKQSNAFSVIFLSANFSTTDFYIDSGASMHITAKKQWLKHMSTQSVAEEIVIADKSRVSVEYCGDIQIITLVNSTEYEIPITDVLYVPGIVINLLSVSQLVKKGNKVIFNDSCCKIYNQKNELVATADLVEVVHKLNIKQVECLFTPVSVCIWHRRFAHLNSTDLEKMEEGAVKGQKPDVSHLRIFGSKVMVHIPKERRLKWDKKAKQCILVGYSGDLKGYRVYNPNNNCITTSRDVVVIEKGIEKERDEVVPVHISQESIDFEVKKEMPEVSAETSGDTNQVIPDQVGKKSPEETSVKQEVVPGESKKDGEPSSSVTQGDAPVSSHNSTADEEFVDVLHTEQPVGVPEEQETSLPTRVRKQPDRYGFSNVRANSEIDFGEITLEEALNGTITLDQKQYIEKLLLKDNISNNVIKLEYLNTSEMPADLLTKGLNTTKHSTFLEYSDLLDV</sequence>
<evidence type="ECO:0000259" key="3">
    <source>
        <dbReference type="Pfam" id="PF25597"/>
    </source>
</evidence>
<reference evidence="4 5" key="1">
    <citation type="submission" date="2020-11" db="EMBL/GenBank/DDBJ databases">
        <authorList>
            <person name="Wallbank WR R."/>
            <person name="Pardo Diaz C."/>
            <person name="Kozak K."/>
            <person name="Martin S."/>
            <person name="Jiggins C."/>
            <person name="Moest M."/>
            <person name="Warren A I."/>
            <person name="Generalovic N T."/>
            <person name="Byers J.R.P. K."/>
            <person name="Montejo-Kovacevich G."/>
            <person name="Yen C E."/>
        </authorList>
    </citation>
    <scope>NUCLEOTIDE SEQUENCE [LARGE SCALE GENOMIC DNA]</scope>
</reference>
<dbReference type="Proteomes" id="UP000594454">
    <property type="component" value="Chromosome 1"/>
</dbReference>
<feature type="compositionally biased region" description="Polar residues" evidence="1">
    <location>
        <begin position="383"/>
        <end position="399"/>
    </location>
</feature>
<accession>A0A7R8U9H6</accession>